<feature type="region of interest" description="Disordered" evidence="1">
    <location>
        <begin position="16"/>
        <end position="73"/>
    </location>
</feature>
<comment type="caution">
    <text evidence="2">The sequence shown here is derived from an EMBL/GenBank/DDBJ whole genome shotgun (WGS) entry which is preliminary data.</text>
</comment>
<accession>A0ABU7EWI4</accession>
<evidence type="ECO:0000256" key="1">
    <source>
        <dbReference type="SAM" id="MobiDB-lite"/>
    </source>
</evidence>
<evidence type="ECO:0000313" key="2">
    <source>
        <dbReference type="EMBL" id="MED6290698.1"/>
    </source>
</evidence>
<feature type="compositionally biased region" description="Basic and acidic residues" evidence="1">
    <location>
        <begin position="39"/>
        <end position="54"/>
    </location>
</feature>
<keyword evidence="3" id="KW-1185">Reference proteome</keyword>
<reference evidence="2 3" key="1">
    <citation type="submission" date="2021-06" db="EMBL/GenBank/DDBJ databases">
        <authorList>
            <person name="Palmer J.M."/>
        </authorList>
    </citation>
    <scope>NUCLEOTIDE SEQUENCE [LARGE SCALE GENOMIC DNA]</scope>
    <source>
        <strain evidence="2 3">CL_MEX2019</strain>
        <tissue evidence="2">Muscle</tissue>
    </source>
</reference>
<proteinExistence type="predicted"/>
<name>A0ABU7EWI4_9TELE</name>
<dbReference type="Proteomes" id="UP001352852">
    <property type="component" value="Unassembled WGS sequence"/>
</dbReference>
<organism evidence="2 3">
    <name type="scientific">Characodon lateralis</name>
    <dbReference type="NCBI Taxonomy" id="208331"/>
    <lineage>
        <taxon>Eukaryota</taxon>
        <taxon>Metazoa</taxon>
        <taxon>Chordata</taxon>
        <taxon>Craniata</taxon>
        <taxon>Vertebrata</taxon>
        <taxon>Euteleostomi</taxon>
        <taxon>Actinopterygii</taxon>
        <taxon>Neopterygii</taxon>
        <taxon>Teleostei</taxon>
        <taxon>Neoteleostei</taxon>
        <taxon>Acanthomorphata</taxon>
        <taxon>Ovalentaria</taxon>
        <taxon>Atherinomorphae</taxon>
        <taxon>Cyprinodontiformes</taxon>
        <taxon>Goodeidae</taxon>
        <taxon>Characodon</taxon>
    </lineage>
</organism>
<protein>
    <submittedName>
        <fullName evidence="2">Uncharacterized protein</fullName>
    </submittedName>
</protein>
<evidence type="ECO:0000313" key="3">
    <source>
        <dbReference type="Proteomes" id="UP001352852"/>
    </source>
</evidence>
<gene>
    <name evidence="2" type="ORF">CHARACLAT_015946</name>
</gene>
<sequence length="73" mass="7892">MEFQSQLCYRSFGERGTAAGTWSGPERDATPDPQFGRLSSDKAVRCASSSERRGSLSPERVYSDGSAADLRSA</sequence>
<dbReference type="EMBL" id="JAHUTJ010066839">
    <property type="protein sequence ID" value="MED6290698.1"/>
    <property type="molecule type" value="Genomic_DNA"/>
</dbReference>